<organism evidence="5 6">
    <name type="scientific">Trametes coccinea (strain BRFM310)</name>
    <name type="common">Pycnoporus coccineus</name>
    <dbReference type="NCBI Taxonomy" id="1353009"/>
    <lineage>
        <taxon>Eukaryota</taxon>
        <taxon>Fungi</taxon>
        <taxon>Dikarya</taxon>
        <taxon>Basidiomycota</taxon>
        <taxon>Agaricomycotina</taxon>
        <taxon>Agaricomycetes</taxon>
        <taxon>Polyporales</taxon>
        <taxon>Polyporaceae</taxon>
        <taxon>Trametes</taxon>
    </lineage>
</organism>
<dbReference type="STRING" id="1353009.A0A1Y2I787"/>
<proteinExistence type="predicted"/>
<dbReference type="InterPro" id="IPR029063">
    <property type="entry name" value="SAM-dependent_MTases_sf"/>
</dbReference>
<dbReference type="InterPro" id="IPR016461">
    <property type="entry name" value="COMT-like"/>
</dbReference>
<dbReference type="InterPro" id="IPR036388">
    <property type="entry name" value="WH-like_DNA-bd_sf"/>
</dbReference>
<keyword evidence="2 5" id="KW-0808">Transferase</keyword>
<sequence>MSTLASLRALYNTIGGALDDLERAYAAHSLDHPSLDEPYYQVLASDMPYSVAPKANPARVAAETISSTDPEIVRAQSLIAGACGQLAASMRNPFFHVLEVAHLGHISAAAQFLEASHTVEILRDAGEQGLHVKDLAHKIEEIKLGQEGASNPDIDHLDPIKLSHVLRLLATHHLLREVAPNVYANNRFSSSIDSGKSLEQLAVAPEKKYEESNGGAAYIGFSYAWGLTAETLRAASYLREWLLLSAERPKKPATTFNLALNTDENFYAWIERPENSLRLAQVSRSMSAARAIQGGRNITDKTAFPWDTLPQNAVIVDVGGGIGGVSDRPQTVSIAPHVWGDAHKDLFEAGRVSFQAQDFFEPQPSSLTVPNVDSVSHPAAYVLARVLHNWPDAQCAQILKNLRAAAGPDTKLIINDTVLPYACPDSGDSDPSIKQTGPTTASLIPTGSPLLPNMGMATLGGYLLSITMMTLLDARERTLEEFQALTLSAGWKIVSIDRCPPPMPWGYIVAVPV</sequence>
<dbReference type="GO" id="GO:0008171">
    <property type="term" value="F:O-methyltransferase activity"/>
    <property type="evidence" value="ECO:0007669"/>
    <property type="project" value="InterPro"/>
</dbReference>
<keyword evidence="6" id="KW-1185">Reference proteome</keyword>
<dbReference type="Pfam" id="PF00891">
    <property type="entry name" value="Methyltransf_2"/>
    <property type="match status" value="1"/>
</dbReference>
<dbReference type="PANTHER" id="PTHR43712:SF2">
    <property type="entry name" value="O-METHYLTRANSFERASE CICE"/>
    <property type="match status" value="1"/>
</dbReference>
<accession>A0A1Y2I787</accession>
<evidence type="ECO:0000259" key="4">
    <source>
        <dbReference type="Pfam" id="PF00891"/>
    </source>
</evidence>
<keyword evidence="3" id="KW-0949">S-adenosyl-L-methionine</keyword>
<dbReference type="PANTHER" id="PTHR43712">
    <property type="entry name" value="PUTATIVE (AFU_ORTHOLOGUE AFUA_4G14580)-RELATED"/>
    <property type="match status" value="1"/>
</dbReference>
<dbReference type="InterPro" id="IPR001077">
    <property type="entry name" value="COMT_C"/>
</dbReference>
<protein>
    <submittedName>
        <fullName evidence="5">S-adenosyl-L-methionine-dependent methyltransferase</fullName>
    </submittedName>
</protein>
<gene>
    <name evidence="5" type="ORF">PYCCODRAFT_1531522</name>
</gene>
<keyword evidence="1 5" id="KW-0489">Methyltransferase</keyword>
<dbReference type="Gene3D" id="3.40.50.150">
    <property type="entry name" value="Vaccinia Virus protein VP39"/>
    <property type="match status" value="1"/>
</dbReference>
<dbReference type="Gene3D" id="1.10.10.10">
    <property type="entry name" value="Winged helix-like DNA-binding domain superfamily/Winged helix DNA-binding domain"/>
    <property type="match status" value="1"/>
</dbReference>
<reference evidence="5 6" key="1">
    <citation type="journal article" date="2015" name="Biotechnol. Biofuels">
        <title>Enhanced degradation of softwood versus hardwood by the white-rot fungus Pycnoporus coccineus.</title>
        <authorList>
            <person name="Couturier M."/>
            <person name="Navarro D."/>
            <person name="Chevret D."/>
            <person name="Henrissat B."/>
            <person name="Piumi F."/>
            <person name="Ruiz-Duenas F.J."/>
            <person name="Martinez A.T."/>
            <person name="Grigoriev I.V."/>
            <person name="Riley R."/>
            <person name="Lipzen A."/>
            <person name="Berrin J.G."/>
            <person name="Master E.R."/>
            <person name="Rosso M.N."/>
        </authorList>
    </citation>
    <scope>NUCLEOTIDE SEQUENCE [LARGE SCALE GENOMIC DNA]</scope>
    <source>
        <strain evidence="5 6">BRFM310</strain>
    </source>
</reference>
<dbReference type="Proteomes" id="UP000193067">
    <property type="component" value="Unassembled WGS sequence"/>
</dbReference>
<evidence type="ECO:0000313" key="5">
    <source>
        <dbReference type="EMBL" id="OSC97015.1"/>
    </source>
</evidence>
<evidence type="ECO:0000256" key="2">
    <source>
        <dbReference type="ARBA" id="ARBA00022679"/>
    </source>
</evidence>
<dbReference type="EMBL" id="KZ084159">
    <property type="protein sequence ID" value="OSC97015.1"/>
    <property type="molecule type" value="Genomic_DNA"/>
</dbReference>
<dbReference type="PROSITE" id="PS51683">
    <property type="entry name" value="SAM_OMT_II"/>
    <property type="match status" value="1"/>
</dbReference>
<dbReference type="GO" id="GO:0032259">
    <property type="term" value="P:methylation"/>
    <property type="evidence" value="ECO:0007669"/>
    <property type="project" value="UniProtKB-KW"/>
</dbReference>
<dbReference type="OrthoDB" id="2410195at2759"/>
<evidence type="ECO:0000256" key="1">
    <source>
        <dbReference type="ARBA" id="ARBA00022603"/>
    </source>
</evidence>
<dbReference type="AlphaFoldDB" id="A0A1Y2I787"/>
<dbReference type="SUPFAM" id="SSF53335">
    <property type="entry name" value="S-adenosyl-L-methionine-dependent methyltransferases"/>
    <property type="match status" value="1"/>
</dbReference>
<name>A0A1Y2I787_TRAC3</name>
<evidence type="ECO:0000256" key="3">
    <source>
        <dbReference type="ARBA" id="ARBA00022691"/>
    </source>
</evidence>
<evidence type="ECO:0000313" key="6">
    <source>
        <dbReference type="Proteomes" id="UP000193067"/>
    </source>
</evidence>
<feature type="domain" description="O-methyltransferase C-terminal" evidence="4">
    <location>
        <begin position="299"/>
        <end position="421"/>
    </location>
</feature>